<feature type="transmembrane region" description="Helical" evidence="1">
    <location>
        <begin position="55"/>
        <end position="76"/>
    </location>
</feature>
<name>A0A2N5P7G9_MEDGN</name>
<dbReference type="Proteomes" id="UP000234891">
    <property type="component" value="Unassembled WGS sequence"/>
</dbReference>
<reference evidence="2 3" key="1">
    <citation type="journal article" date="2017" name="Genome Med.">
        <title>A novel Ruminococcus gnavus clade enriched in inflammatory bowel disease patients.</title>
        <authorList>
            <person name="Hall A.B."/>
            <person name="Yassour M."/>
            <person name="Sauk J."/>
            <person name="Garner A."/>
            <person name="Jiang X."/>
            <person name="Arthur T."/>
            <person name="Lagoudas G.K."/>
            <person name="Vatanen T."/>
            <person name="Fornelos N."/>
            <person name="Wilson R."/>
            <person name="Bertha M."/>
            <person name="Cohen M."/>
            <person name="Garber J."/>
            <person name="Khalili H."/>
            <person name="Gevers D."/>
            <person name="Ananthakrishnan A.N."/>
            <person name="Kugathasan S."/>
            <person name="Lander E.S."/>
            <person name="Blainey P."/>
            <person name="Vlamakis H."/>
            <person name="Xavier R.J."/>
            <person name="Huttenhower C."/>
        </authorList>
    </citation>
    <scope>NUCLEOTIDE SEQUENCE [LARGE SCALE GENOMIC DNA]</scope>
    <source>
        <strain evidence="2 3">RJX1124</strain>
    </source>
</reference>
<dbReference type="EMBL" id="NIHS01000031">
    <property type="protein sequence ID" value="PLT71062.1"/>
    <property type="molecule type" value="Genomic_DNA"/>
</dbReference>
<keyword evidence="1" id="KW-0812">Transmembrane</keyword>
<proteinExistence type="predicted"/>
<protein>
    <submittedName>
        <fullName evidence="2">Uncharacterized protein</fullName>
    </submittedName>
</protein>
<comment type="caution">
    <text evidence="2">The sequence shown here is derived from an EMBL/GenBank/DDBJ whole genome shotgun (WGS) entry which is preliminary data.</text>
</comment>
<dbReference type="AlphaFoldDB" id="A0A2N5P7G9"/>
<feature type="transmembrane region" description="Helical" evidence="1">
    <location>
        <begin position="129"/>
        <end position="151"/>
    </location>
</feature>
<evidence type="ECO:0000313" key="3">
    <source>
        <dbReference type="Proteomes" id="UP000234891"/>
    </source>
</evidence>
<sequence length="158" mass="17048">MQRDVKTVKGGYVMNFIKKQAAGFYLTLLALILGTAGVVFYVINCNTAYFSNLGISWGVVGCLVAGVVLELLFVAGQEKSPELPVLDILPVLAGVLLMAGFVFFVRLRVNSIATILSFERNAQTMADLSSAIIGMGCVLAAVIMTIISSFFRTVREEE</sequence>
<feature type="transmembrane region" description="Helical" evidence="1">
    <location>
        <begin position="88"/>
        <end position="109"/>
    </location>
</feature>
<gene>
    <name evidence="2" type="ORF">CDL26_13675</name>
</gene>
<keyword evidence="1" id="KW-0472">Membrane</keyword>
<accession>A0A2N5P7G9</accession>
<feature type="transmembrane region" description="Helical" evidence="1">
    <location>
        <begin position="21"/>
        <end position="43"/>
    </location>
</feature>
<keyword evidence="1" id="KW-1133">Transmembrane helix</keyword>
<evidence type="ECO:0000313" key="2">
    <source>
        <dbReference type="EMBL" id="PLT71062.1"/>
    </source>
</evidence>
<evidence type="ECO:0000256" key="1">
    <source>
        <dbReference type="SAM" id="Phobius"/>
    </source>
</evidence>
<organism evidence="2 3">
    <name type="scientific">Mediterraneibacter gnavus</name>
    <name type="common">Ruminococcus gnavus</name>
    <dbReference type="NCBI Taxonomy" id="33038"/>
    <lineage>
        <taxon>Bacteria</taxon>
        <taxon>Bacillati</taxon>
        <taxon>Bacillota</taxon>
        <taxon>Clostridia</taxon>
        <taxon>Lachnospirales</taxon>
        <taxon>Lachnospiraceae</taxon>
        <taxon>Mediterraneibacter</taxon>
    </lineage>
</organism>